<name>A0ABP1ASL2_9BRYO</name>
<sequence length="85" mass="9668">MWVGGQRSGASFDTWPRGAQMALLQACTVRSRCGNEFNQSEAWKGLRSGYRVATGLVQQNRHLVRDSDWVVGRDRASGWHVDFLW</sequence>
<dbReference type="Proteomes" id="UP001497522">
    <property type="component" value="Chromosome 15"/>
</dbReference>
<evidence type="ECO:0000313" key="2">
    <source>
        <dbReference type="Proteomes" id="UP001497522"/>
    </source>
</evidence>
<gene>
    <name evidence="1" type="ORF">CSSPJE1EN2_LOCUS8569</name>
</gene>
<dbReference type="EMBL" id="OZ023716">
    <property type="protein sequence ID" value="CAK9865574.1"/>
    <property type="molecule type" value="Genomic_DNA"/>
</dbReference>
<protein>
    <submittedName>
        <fullName evidence="1">Uncharacterized protein</fullName>
    </submittedName>
</protein>
<accession>A0ABP1ASL2</accession>
<evidence type="ECO:0000313" key="1">
    <source>
        <dbReference type="EMBL" id="CAK9865574.1"/>
    </source>
</evidence>
<keyword evidence="2" id="KW-1185">Reference proteome</keyword>
<reference evidence="1" key="1">
    <citation type="submission" date="2024-03" db="EMBL/GenBank/DDBJ databases">
        <authorList>
            <consortium name="ELIXIR-Norway"/>
            <consortium name="Elixir Norway"/>
        </authorList>
    </citation>
    <scope>NUCLEOTIDE SEQUENCE</scope>
</reference>
<proteinExistence type="predicted"/>
<organism evidence="1 2">
    <name type="scientific">Sphagnum jensenii</name>
    <dbReference type="NCBI Taxonomy" id="128206"/>
    <lineage>
        <taxon>Eukaryota</taxon>
        <taxon>Viridiplantae</taxon>
        <taxon>Streptophyta</taxon>
        <taxon>Embryophyta</taxon>
        <taxon>Bryophyta</taxon>
        <taxon>Sphagnophytina</taxon>
        <taxon>Sphagnopsida</taxon>
        <taxon>Sphagnales</taxon>
        <taxon>Sphagnaceae</taxon>
        <taxon>Sphagnum</taxon>
    </lineage>
</organism>